<keyword evidence="2" id="KW-1185">Reference proteome</keyword>
<name>A0A7I8JDE1_SPIIN</name>
<organism evidence="1">
    <name type="scientific">Spirodela intermedia</name>
    <name type="common">Intermediate duckweed</name>
    <dbReference type="NCBI Taxonomy" id="51605"/>
    <lineage>
        <taxon>Eukaryota</taxon>
        <taxon>Viridiplantae</taxon>
        <taxon>Streptophyta</taxon>
        <taxon>Embryophyta</taxon>
        <taxon>Tracheophyta</taxon>
        <taxon>Spermatophyta</taxon>
        <taxon>Magnoliopsida</taxon>
        <taxon>Liliopsida</taxon>
        <taxon>Araceae</taxon>
        <taxon>Lemnoideae</taxon>
        <taxon>Spirodela</taxon>
    </lineage>
</organism>
<dbReference type="EMBL" id="LR743598">
    <property type="protein sequence ID" value="CAA2628932.1"/>
    <property type="molecule type" value="Genomic_DNA"/>
</dbReference>
<dbReference type="AlphaFoldDB" id="A0A7I8JDE1"/>
<evidence type="ECO:0000313" key="1">
    <source>
        <dbReference type="EMBL" id="CAA2628932.1"/>
    </source>
</evidence>
<protein>
    <submittedName>
        <fullName evidence="1">Uncharacterized protein</fullName>
    </submittedName>
</protein>
<evidence type="ECO:0000313" key="2">
    <source>
        <dbReference type="Proteomes" id="UP001189122"/>
    </source>
</evidence>
<sequence>MSFKGSSELSPEYFCMSAEGPAVVGGGDSAEALLAGGVPDLGLDLLPVDVHALRLELHPDGGLGVDVEFVPRVPRQQIRLPHRRVPDDHHLEQVLLPSSSSIAADAPPQPPPLSLSLSLSPPPKATSIFLRETIRYFRKYSSSSLSMRIDSLSQKNLISGSDHGAFEGTWRDLGHVELPRELPIWR</sequence>
<accession>A0A7I8JDE1</accession>
<dbReference type="EMBL" id="CACRZD030000011">
    <property type="protein sequence ID" value="CAA6668178.1"/>
    <property type="molecule type" value="Genomic_DNA"/>
</dbReference>
<proteinExistence type="predicted"/>
<reference evidence="1 2" key="1">
    <citation type="submission" date="2019-12" db="EMBL/GenBank/DDBJ databases">
        <authorList>
            <person name="Scholz U."/>
            <person name="Mascher M."/>
            <person name="Fiebig A."/>
        </authorList>
    </citation>
    <scope>NUCLEOTIDE SEQUENCE</scope>
</reference>
<dbReference type="Proteomes" id="UP001189122">
    <property type="component" value="Unassembled WGS sequence"/>
</dbReference>
<gene>
    <name evidence="1" type="ORF">SI7747_11014572</name>
</gene>